<dbReference type="Pfam" id="PF02825">
    <property type="entry name" value="WWE"/>
    <property type="match status" value="1"/>
</dbReference>
<feature type="region of interest" description="Disordered" evidence="5">
    <location>
        <begin position="708"/>
        <end position="731"/>
    </location>
</feature>
<feature type="region of interest" description="Disordered" evidence="5">
    <location>
        <begin position="239"/>
        <end position="261"/>
    </location>
</feature>
<organism evidence="8 9">
    <name type="scientific">Pelobates cultripes</name>
    <name type="common">Western spadefoot toad</name>
    <dbReference type="NCBI Taxonomy" id="61616"/>
    <lineage>
        <taxon>Eukaryota</taxon>
        <taxon>Metazoa</taxon>
        <taxon>Chordata</taxon>
        <taxon>Craniata</taxon>
        <taxon>Vertebrata</taxon>
        <taxon>Euteleostomi</taxon>
        <taxon>Amphibia</taxon>
        <taxon>Batrachia</taxon>
        <taxon>Anura</taxon>
        <taxon>Pelobatoidea</taxon>
        <taxon>Pelobatidae</taxon>
        <taxon>Pelobates</taxon>
    </lineage>
</organism>
<dbReference type="PANTHER" id="PTHR45740:SF20">
    <property type="entry name" value="POLY [ADP-RIBOSE] POLYMERASE"/>
    <property type="match status" value="1"/>
</dbReference>
<evidence type="ECO:0000313" key="8">
    <source>
        <dbReference type="EMBL" id="CAH2276494.1"/>
    </source>
</evidence>
<dbReference type="SUPFAM" id="SSF117839">
    <property type="entry name" value="WWE domain"/>
    <property type="match status" value="1"/>
</dbReference>
<comment type="subcellular location">
    <subcellularLocation>
        <location evidence="1">Nucleus</location>
    </subcellularLocation>
</comment>
<dbReference type="GO" id="GO:0005634">
    <property type="term" value="C:nucleus"/>
    <property type="evidence" value="ECO:0007669"/>
    <property type="project" value="UniProtKB-SubCell"/>
</dbReference>
<feature type="region of interest" description="Disordered" evidence="5">
    <location>
        <begin position="79"/>
        <end position="138"/>
    </location>
</feature>
<name>A0AAD1RRN9_PELCU</name>
<reference evidence="8" key="1">
    <citation type="submission" date="2022-03" db="EMBL/GenBank/DDBJ databases">
        <authorList>
            <person name="Alioto T."/>
            <person name="Alioto T."/>
            <person name="Gomez Garrido J."/>
        </authorList>
    </citation>
    <scope>NUCLEOTIDE SEQUENCE</scope>
</reference>
<evidence type="ECO:0000259" key="7">
    <source>
        <dbReference type="PROSITE" id="PS50918"/>
    </source>
</evidence>
<protein>
    <submittedName>
        <fullName evidence="8">Zinc finger CCCH-type antiviral 1-like</fullName>
    </submittedName>
</protein>
<dbReference type="GO" id="GO:0008270">
    <property type="term" value="F:zinc ion binding"/>
    <property type="evidence" value="ECO:0007669"/>
    <property type="project" value="UniProtKB-KW"/>
</dbReference>
<evidence type="ECO:0000256" key="2">
    <source>
        <dbReference type="ARBA" id="ARBA00023242"/>
    </source>
</evidence>
<accession>A0AAD1RRN9</accession>
<feature type="compositionally biased region" description="Polar residues" evidence="5">
    <location>
        <begin position="116"/>
        <end position="132"/>
    </location>
</feature>
<keyword evidence="4" id="KW-0863">Zinc-finger</keyword>
<evidence type="ECO:0000259" key="6">
    <source>
        <dbReference type="PROSITE" id="PS50103"/>
    </source>
</evidence>
<evidence type="ECO:0000256" key="1">
    <source>
        <dbReference type="ARBA" id="ARBA00004123"/>
    </source>
</evidence>
<dbReference type="InterPro" id="IPR000571">
    <property type="entry name" value="Znf_CCCH"/>
</dbReference>
<dbReference type="GO" id="GO:1990404">
    <property type="term" value="F:NAD+-protein mono-ADP-ribosyltransferase activity"/>
    <property type="evidence" value="ECO:0007669"/>
    <property type="project" value="TreeGrafter"/>
</dbReference>
<dbReference type="Pfam" id="PF23466">
    <property type="entry name" value="WWE_4"/>
    <property type="match status" value="1"/>
</dbReference>
<feature type="region of interest" description="Disordered" evidence="5">
    <location>
        <begin position="280"/>
        <end position="304"/>
    </location>
</feature>
<evidence type="ECO:0000256" key="4">
    <source>
        <dbReference type="PROSITE-ProRule" id="PRU00723"/>
    </source>
</evidence>
<feature type="zinc finger region" description="C3H1-type" evidence="4">
    <location>
        <begin position="23"/>
        <end position="44"/>
    </location>
</feature>
<dbReference type="AlphaFoldDB" id="A0AAD1RRN9"/>
<keyword evidence="2" id="KW-0539">Nucleus</keyword>
<feature type="compositionally biased region" description="Basic residues" evidence="5">
    <location>
        <begin position="81"/>
        <end position="115"/>
    </location>
</feature>
<sequence>MPGACVKYLYDKCDQDKCYRLHMCGYFMRGECNRRTCKRSHNLLEKSTNFLIKNVGIPAVSVENFQKLAVLKNIQILQTQGKRRGRGRGASRGRRGGRGRKNVHKGPHSQTRSKGRSVGSNEQRQCSTPGTDSSDEIEDSMLLHGSTGNLEPSRSNFDESLEIYLSKRKESAASFGSASFAPKVKSGPFQSCTITNIPTKASSNAQQTTNLFQVKTPMNAHSASSAFANRTTLVQPPNATKVSSGGLSSAQQTTTVQANESTKVLTRDLSSAQQTTTVQVNESTKVSTRGLSSAQQTPAVQANESTKVLTRGLSSAQQTTTVQVNESTKVSTKDLYSAQQTTTVQVNESTKVSTRGLSSAQQTTAVQANESTKVLTRDFSSAQQATKVPITVSSNALQTTPVKYNISTTLPVAGSSRDQESTVVRNDVRAYWESHSQEVTVASIHPLVSPTKPSVTQKITPTLTREPSVAKKQYCVIDDFKLLNISPNHGGTAHNSVGAPSLTKTAAVNQNVDINKNQEPKKVTDFTEICLFNVWKFCKFGSRCEGMHYHLPYRWQISLDRKWEDLTDMETIEREYCDPKKDRYSSLDFLTMKSGSRPIRRLCTPSSVSKPDEFVLTTEWLWYWKDELGTWIQYGKSNAKQVSATMTSGDLENIYLSDSNATIPFLAGQQQYEIDFKLMTQRNMVYRTQREVCRRPKFLSIDDVTKLKGSTKSSSSNTTQTHPLKSANYPEHWDKASMPEYGHKVNVKECIITCLTGGKSQQTQNGKI</sequence>
<gene>
    <name evidence="8" type="ORF">PECUL_23A052038</name>
</gene>
<dbReference type="InterPro" id="IPR037197">
    <property type="entry name" value="WWE_dom_sf"/>
</dbReference>
<dbReference type="PANTHER" id="PTHR45740">
    <property type="entry name" value="POLY [ADP-RIBOSE] POLYMERASE"/>
    <property type="match status" value="1"/>
</dbReference>
<evidence type="ECO:0000256" key="5">
    <source>
        <dbReference type="SAM" id="MobiDB-lite"/>
    </source>
</evidence>
<dbReference type="GO" id="GO:0003950">
    <property type="term" value="F:NAD+ poly-ADP-ribosyltransferase activity"/>
    <property type="evidence" value="ECO:0007669"/>
    <property type="project" value="TreeGrafter"/>
</dbReference>
<dbReference type="InterPro" id="IPR051712">
    <property type="entry name" value="ARTD-AVP"/>
</dbReference>
<dbReference type="PROSITE" id="PS50103">
    <property type="entry name" value="ZF_C3H1"/>
    <property type="match status" value="1"/>
</dbReference>
<feature type="compositionally biased region" description="Low complexity" evidence="5">
    <location>
        <begin position="708"/>
        <end position="721"/>
    </location>
</feature>
<proteinExistence type="inferred from homology"/>
<dbReference type="InterPro" id="IPR004170">
    <property type="entry name" value="WWE_dom"/>
</dbReference>
<feature type="domain" description="C3H1-type" evidence="6">
    <location>
        <begin position="23"/>
        <end position="44"/>
    </location>
</feature>
<keyword evidence="4" id="KW-0862">Zinc</keyword>
<dbReference type="EMBL" id="OW240914">
    <property type="protein sequence ID" value="CAH2276494.1"/>
    <property type="molecule type" value="Genomic_DNA"/>
</dbReference>
<dbReference type="Gene3D" id="3.30.720.50">
    <property type="match status" value="1"/>
</dbReference>
<comment type="similarity">
    <text evidence="3">Belongs to the ARTD/PARP family.</text>
</comment>
<keyword evidence="4" id="KW-0479">Metal-binding</keyword>
<evidence type="ECO:0000256" key="3">
    <source>
        <dbReference type="ARBA" id="ARBA00024347"/>
    </source>
</evidence>
<dbReference type="Proteomes" id="UP001295444">
    <property type="component" value="Chromosome 03"/>
</dbReference>
<feature type="domain" description="WWE" evidence="7">
    <location>
        <begin position="607"/>
        <end position="694"/>
    </location>
</feature>
<dbReference type="PROSITE" id="PS50918">
    <property type="entry name" value="WWE"/>
    <property type="match status" value="1"/>
</dbReference>
<evidence type="ECO:0000313" key="9">
    <source>
        <dbReference type="Proteomes" id="UP001295444"/>
    </source>
</evidence>
<keyword evidence="9" id="KW-1185">Reference proteome</keyword>